<dbReference type="EMBL" id="CAJVCH010074529">
    <property type="protein sequence ID" value="CAG7720867.1"/>
    <property type="molecule type" value="Genomic_DNA"/>
</dbReference>
<name>A0A8J2JLF1_9HEXA</name>
<reference evidence="2" key="1">
    <citation type="submission" date="2021-06" db="EMBL/GenBank/DDBJ databases">
        <authorList>
            <person name="Hodson N. C."/>
            <person name="Mongue J. A."/>
            <person name="Jaron S. K."/>
        </authorList>
    </citation>
    <scope>NUCLEOTIDE SEQUENCE</scope>
</reference>
<gene>
    <name evidence="2" type="ORF">AFUS01_LOCUS10120</name>
</gene>
<dbReference type="Proteomes" id="UP000708208">
    <property type="component" value="Unassembled WGS sequence"/>
</dbReference>
<organism evidence="2 3">
    <name type="scientific">Allacma fusca</name>
    <dbReference type="NCBI Taxonomy" id="39272"/>
    <lineage>
        <taxon>Eukaryota</taxon>
        <taxon>Metazoa</taxon>
        <taxon>Ecdysozoa</taxon>
        <taxon>Arthropoda</taxon>
        <taxon>Hexapoda</taxon>
        <taxon>Collembola</taxon>
        <taxon>Symphypleona</taxon>
        <taxon>Sminthuridae</taxon>
        <taxon>Allacma</taxon>
    </lineage>
</organism>
<comment type="caution">
    <text evidence="2">The sequence shown here is derived from an EMBL/GenBank/DDBJ whole genome shotgun (WGS) entry which is preliminary data.</text>
</comment>
<evidence type="ECO:0000313" key="3">
    <source>
        <dbReference type="Proteomes" id="UP000708208"/>
    </source>
</evidence>
<keyword evidence="3" id="KW-1185">Reference proteome</keyword>
<protein>
    <submittedName>
        <fullName evidence="2">Uncharacterized protein</fullName>
    </submittedName>
</protein>
<evidence type="ECO:0000313" key="2">
    <source>
        <dbReference type="EMBL" id="CAG7720867.1"/>
    </source>
</evidence>
<evidence type="ECO:0000256" key="1">
    <source>
        <dbReference type="SAM" id="MobiDB-lite"/>
    </source>
</evidence>
<accession>A0A8J2JLF1</accession>
<proteinExistence type="predicted"/>
<feature type="region of interest" description="Disordered" evidence="1">
    <location>
        <begin position="7"/>
        <end position="90"/>
    </location>
</feature>
<dbReference type="AlphaFoldDB" id="A0A8J2JLF1"/>
<sequence>MLLLKILSDRMEPWRPNQPGLGSGTQKKAGPYQHPAFGTPSFRQNYGPPPKNMQTGLPIGQQDPDCLNSDDVVSGGNTGRPAHSGFRDAV</sequence>